<accession>A0A0M1N1Y8</accession>
<name>A0A0M1N1Y8_9BACL</name>
<keyword evidence="1" id="KW-0472">Membrane</keyword>
<dbReference type="PATRIC" id="fig|1705565.3.peg.1244"/>
<evidence type="ECO:0008006" key="4">
    <source>
        <dbReference type="Google" id="ProtNLM"/>
    </source>
</evidence>
<evidence type="ECO:0000313" key="2">
    <source>
        <dbReference type="EMBL" id="KOR75974.1"/>
    </source>
</evidence>
<feature type="transmembrane region" description="Helical" evidence="1">
    <location>
        <begin position="91"/>
        <end position="108"/>
    </location>
</feature>
<feature type="transmembrane region" description="Helical" evidence="1">
    <location>
        <begin position="170"/>
        <end position="188"/>
    </location>
</feature>
<proteinExistence type="predicted"/>
<feature type="transmembrane region" description="Helical" evidence="1">
    <location>
        <begin position="194"/>
        <end position="212"/>
    </location>
</feature>
<feature type="transmembrane region" description="Helical" evidence="1">
    <location>
        <begin position="6"/>
        <end position="23"/>
    </location>
</feature>
<dbReference type="RefSeq" id="WP_054405144.1">
    <property type="nucleotide sequence ID" value="NZ_LIUT01000008.1"/>
</dbReference>
<gene>
    <name evidence="2" type="ORF">AM231_25295</name>
</gene>
<feature type="transmembrane region" description="Helical" evidence="1">
    <location>
        <begin position="287"/>
        <end position="308"/>
    </location>
</feature>
<protein>
    <recommendedName>
        <fullName evidence="4">Glycosyltransferase RgtA/B/C/D-like domain-containing protein</fullName>
    </recommendedName>
</protein>
<reference evidence="3" key="1">
    <citation type="submission" date="2015-08" db="EMBL/GenBank/DDBJ databases">
        <title>Genome sequencing project for genomic taxonomy and phylogenomics of Bacillus-like bacteria.</title>
        <authorList>
            <person name="Liu B."/>
            <person name="Wang J."/>
            <person name="Zhu Y."/>
            <person name="Liu G."/>
            <person name="Chen Q."/>
            <person name="Chen Z."/>
            <person name="Lan J."/>
            <person name="Che J."/>
            <person name="Ge C."/>
            <person name="Shi H."/>
            <person name="Pan Z."/>
            <person name="Liu X."/>
        </authorList>
    </citation>
    <scope>NUCLEOTIDE SEQUENCE [LARGE SCALE GENOMIC DNA]</scope>
    <source>
        <strain evidence="3">FJAT-22460</strain>
    </source>
</reference>
<dbReference type="AlphaFoldDB" id="A0A0M1N1Y8"/>
<evidence type="ECO:0000313" key="3">
    <source>
        <dbReference type="Proteomes" id="UP000036932"/>
    </source>
</evidence>
<feature type="transmembrane region" description="Helical" evidence="1">
    <location>
        <begin position="425"/>
        <end position="443"/>
    </location>
</feature>
<feature type="transmembrane region" description="Helical" evidence="1">
    <location>
        <begin position="30"/>
        <end position="50"/>
    </location>
</feature>
<dbReference type="Proteomes" id="UP000036932">
    <property type="component" value="Unassembled WGS sequence"/>
</dbReference>
<comment type="caution">
    <text evidence="2">The sequence shown here is derived from an EMBL/GenBank/DDBJ whole genome shotgun (WGS) entry which is preliminary data.</text>
</comment>
<feature type="transmembrane region" description="Helical" evidence="1">
    <location>
        <begin position="391"/>
        <end position="410"/>
    </location>
</feature>
<keyword evidence="1" id="KW-0812">Transmembrane</keyword>
<keyword evidence="3" id="KW-1185">Reference proteome</keyword>
<feature type="transmembrane region" description="Helical" evidence="1">
    <location>
        <begin position="219"/>
        <end position="239"/>
    </location>
</feature>
<organism evidence="2 3">
    <name type="scientific">Paenibacillus solani</name>
    <dbReference type="NCBI Taxonomy" id="1705565"/>
    <lineage>
        <taxon>Bacteria</taxon>
        <taxon>Bacillati</taxon>
        <taxon>Bacillota</taxon>
        <taxon>Bacilli</taxon>
        <taxon>Bacillales</taxon>
        <taxon>Paenibacillaceae</taxon>
        <taxon>Paenibacillus</taxon>
    </lineage>
</organism>
<dbReference type="EMBL" id="LIUT01000008">
    <property type="protein sequence ID" value="KOR75974.1"/>
    <property type="molecule type" value="Genomic_DNA"/>
</dbReference>
<sequence>MLIMLQLVMGILLVFSFLGYLLLVRKVLSLPWEFTPVFVFSSIACIVFFSGLAGQLYIGSMVVMILGLLAFAAMVFLWLRKGAAFRISFSLSQLCFLAGSIIFLLVLFQNKLTHYDNFSHWAIVLKQMLSTDAFPTPDSNLIDFKNYPLGISSFLYYVCRFAGHSQSMMLLAQGLLIFSCFYAMFGVVTEKRRFLLFAFLGLGLSTLSFFNITIRINNLLVDFLLPIYALAIIAIVHRYRDDMKRACIVVLPLAGLLTIIKSTGIIFAAIGLIFLVYTWLTHWKKPGWKGALAVVLTLGGALLPYFGWSWRMKTVFQGIENKFDVSTSGLQLEKTPEQMREIISLFLKSSIDLTTRPALGIVIFQVVAIAASVFVAVVLKKKWNLWKALIALDVVLVLYYTGILGLYLYSMPLDEAIWLAGFERYASSIVVLFAGGLVLCAAVDLERSFYYRIGEVPDYRAFKSVQTKGYYQKGIIACTAIAITLLLSEYNGIVSIAKSYNTTLPYKIQAVTGDRWYKGGEEDNSRYLFYASDADMQVTNYYMQYVGKYFLYAPQVDGIVLFYEDNMDNLLSSYDYLVVVETDSDAKRLLKKHYNVDMQEGIYKITRLGDQISLALQ</sequence>
<dbReference type="OrthoDB" id="2787347at2"/>
<feature type="transmembrane region" description="Helical" evidence="1">
    <location>
        <begin position="358"/>
        <end position="379"/>
    </location>
</feature>
<feature type="transmembrane region" description="Helical" evidence="1">
    <location>
        <begin position="259"/>
        <end position="280"/>
    </location>
</feature>
<feature type="transmembrane region" description="Helical" evidence="1">
    <location>
        <begin position="56"/>
        <end position="79"/>
    </location>
</feature>
<keyword evidence="1" id="KW-1133">Transmembrane helix</keyword>
<evidence type="ECO:0000256" key="1">
    <source>
        <dbReference type="SAM" id="Phobius"/>
    </source>
</evidence>